<dbReference type="EMBL" id="QGGL01000001">
    <property type="protein sequence ID" value="PWK16350.1"/>
    <property type="molecule type" value="Genomic_DNA"/>
</dbReference>
<keyword evidence="3" id="KW-1185">Reference proteome</keyword>
<protein>
    <submittedName>
        <fullName evidence="2">Uncharacterized protein</fullName>
    </submittedName>
</protein>
<sequence length="142" mass="15951">MWKRVVTSLLLVVTLVSASPVQAALEPEKIQVYDVKKQEVVKKIENTEQLQAEAKKWLGSITGPSPRVNMGADKGLLVKIPMDPPTRVDNEWLAAQITEINLILRPGDKPALLLYSDQNQAQVFEFTHDVTKFLKKVHLQVP</sequence>
<reference evidence="2 3" key="1">
    <citation type="submission" date="2018-05" db="EMBL/GenBank/DDBJ databases">
        <title>Genomic Encyclopedia of Type Strains, Phase IV (KMG-IV): sequencing the most valuable type-strain genomes for metagenomic binning, comparative biology and taxonomic classification.</title>
        <authorList>
            <person name="Goeker M."/>
        </authorList>
    </citation>
    <scope>NUCLEOTIDE SEQUENCE [LARGE SCALE GENOMIC DNA]</scope>
    <source>
        <strain evidence="2 3">DSM 18773</strain>
    </source>
</reference>
<keyword evidence="1" id="KW-0732">Signal</keyword>
<evidence type="ECO:0000313" key="3">
    <source>
        <dbReference type="Proteomes" id="UP000245634"/>
    </source>
</evidence>
<accession>A0A316E0L4</accession>
<dbReference type="OrthoDB" id="2083243at2"/>
<organism evidence="2 3">
    <name type="scientific">Tumebacillus permanentifrigoris</name>
    <dbReference type="NCBI Taxonomy" id="378543"/>
    <lineage>
        <taxon>Bacteria</taxon>
        <taxon>Bacillati</taxon>
        <taxon>Bacillota</taxon>
        <taxon>Bacilli</taxon>
        <taxon>Bacillales</taxon>
        <taxon>Alicyclobacillaceae</taxon>
        <taxon>Tumebacillus</taxon>
    </lineage>
</organism>
<evidence type="ECO:0000256" key="1">
    <source>
        <dbReference type="SAM" id="SignalP"/>
    </source>
</evidence>
<name>A0A316E0L4_9BACL</name>
<proteinExistence type="predicted"/>
<dbReference type="Proteomes" id="UP000245634">
    <property type="component" value="Unassembled WGS sequence"/>
</dbReference>
<feature type="chain" id="PRO_5016414169" evidence="1">
    <location>
        <begin position="24"/>
        <end position="142"/>
    </location>
</feature>
<comment type="caution">
    <text evidence="2">The sequence shown here is derived from an EMBL/GenBank/DDBJ whole genome shotgun (WGS) entry which is preliminary data.</text>
</comment>
<dbReference type="RefSeq" id="WP_109685373.1">
    <property type="nucleotide sequence ID" value="NZ_QGGL01000001.1"/>
</dbReference>
<evidence type="ECO:0000313" key="2">
    <source>
        <dbReference type="EMBL" id="PWK16350.1"/>
    </source>
</evidence>
<gene>
    <name evidence="2" type="ORF">C7459_101214</name>
</gene>
<feature type="signal peptide" evidence="1">
    <location>
        <begin position="1"/>
        <end position="23"/>
    </location>
</feature>
<dbReference type="AlphaFoldDB" id="A0A316E0L4"/>